<keyword evidence="3" id="KW-0732">Signal</keyword>
<accession>A0ABX8UEX5</accession>
<protein>
    <recommendedName>
        <fullName evidence="8">DNRLRE domain-containing protein</fullName>
    </recommendedName>
</protein>
<dbReference type="EMBL" id="CP068985">
    <property type="protein sequence ID" value="QYC45147.1"/>
    <property type="molecule type" value="Genomic_DNA"/>
</dbReference>
<evidence type="ECO:0000313" key="6">
    <source>
        <dbReference type="EMBL" id="QYC45147.1"/>
    </source>
</evidence>
<dbReference type="Pfam" id="PF24517">
    <property type="entry name" value="CBM96"/>
    <property type="match status" value="1"/>
</dbReference>
<dbReference type="InterPro" id="IPR055372">
    <property type="entry name" value="CBM96"/>
</dbReference>
<dbReference type="Proteomes" id="UP000824681">
    <property type="component" value="Chromosome"/>
</dbReference>
<evidence type="ECO:0000259" key="5">
    <source>
        <dbReference type="Pfam" id="PF24517"/>
    </source>
</evidence>
<evidence type="ECO:0000256" key="2">
    <source>
        <dbReference type="ARBA" id="ARBA00022525"/>
    </source>
</evidence>
<dbReference type="Gene3D" id="2.60.40.1220">
    <property type="match status" value="1"/>
</dbReference>
<dbReference type="NCBIfam" id="NF033679">
    <property type="entry name" value="DNRLRE_dom"/>
    <property type="match status" value="1"/>
</dbReference>
<feature type="domain" description="Carbohydrate-binding module family 96" evidence="5">
    <location>
        <begin position="19"/>
        <end position="92"/>
    </location>
</feature>
<name>A0ABX8UEX5_9ACTN</name>
<evidence type="ECO:0000259" key="4">
    <source>
        <dbReference type="Pfam" id="PF13205"/>
    </source>
</evidence>
<keyword evidence="7" id="KW-1185">Reference proteome</keyword>
<gene>
    <name evidence="6" type="ORF">Nocox_37985</name>
</gene>
<comment type="subcellular location">
    <subcellularLocation>
        <location evidence="1">Secreted</location>
    </subcellularLocation>
</comment>
<dbReference type="InterPro" id="IPR032812">
    <property type="entry name" value="SbsA_Ig"/>
</dbReference>
<proteinExistence type="predicted"/>
<evidence type="ECO:0008006" key="8">
    <source>
        <dbReference type="Google" id="ProtNLM"/>
    </source>
</evidence>
<feature type="domain" description="SbsA Ig-like" evidence="4">
    <location>
        <begin position="270"/>
        <end position="376"/>
    </location>
</feature>
<dbReference type="InterPro" id="IPR014755">
    <property type="entry name" value="Cu-Rt/internalin_Ig-like"/>
</dbReference>
<keyword evidence="2" id="KW-0964">Secreted</keyword>
<organism evidence="6 7">
    <name type="scientific">Nonomuraea coxensis DSM 45129</name>
    <dbReference type="NCBI Taxonomy" id="1122611"/>
    <lineage>
        <taxon>Bacteria</taxon>
        <taxon>Bacillati</taxon>
        <taxon>Actinomycetota</taxon>
        <taxon>Actinomycetes</taxon>
        <taxon>Streptosporangiales</taxon>
        <taxon>Streptosporangiaceae</taxon>
        <taxon>Nonomuraea</taxon>
    </lineage>
</organism>
<dbReference type="Pfam" id="PF13205">
    <property type="entry name" value="Big_5"/>
    <property type="match status" value="1"/>
</dbReference>
<reference evidence="6 7" key="1">
    <citation type="journal article" date="2021" name="ACS Chem. Biol.">
        <title>Genomic-Led Discovery of a Novel Glycopeptide Antibiotic by Nonomuraea coxensis DSM 45129.</title>
        <authorList>
            <person name="Yushchuk O."/>
            <person name="Vior N.M."/>
            <person name="Andreo-Vidal A."/>
            <person name="Berini F."/>
            <person name="Ruckert C."/>
            <person name="Busche T."/>
            <person name="Binda E."/>
            <person name="Kalinowski J."/>
            <person name="Truman A.W."/>
            <person name="Marinelli F."/>
        </authorList>
    </citation>
    <scope>NUCLEOTIDE SEQUENCE [LARGE SCALE GENOMIC DNA]</scope>
    <source>
        <strain evidence="6 7">DSM 45129</strain>
    </source>
</reference>
<evidence type="ECO:0000256" key="3">
    <source>
        <dbReference type="ARBA" id="ARBA00022729"/>
    </source>
</evidence>
<evidence type="ECO:0000313" key="7">
    <source>
        <dbReference type="Proteomes" id="UP000824681"/>
    </source>
</evidence>
<sequence>MRPDGAVNATLQWLLAGRSHSGEQTHRTYIRFNIHDTPLMGGTVRNADLRLHNYNSHTCSDTDSPGIVAHRITTPWTVNTLTWSNQPSVTTSGQVGNKGAYSATIPCPEGEDELYYSIEQMVQAWMNGEPDEGVRLTSPTETVAQNWRYYRSDEYGGYDTYPFTPRGPVLFIEYEPVPTVEVGTFQYGDWGVTPEDLADQRTRQTQDDIPPGVAPSDEEVRQAALNSTEYIPVNPNDLPQPEGLTEEELEEFAREEGGGVDAPDDPPTPDTLAPEVMTNPADGDTDVALDAEIRVAFTESVTGQTFALKDAAGTGIAFSVTPIGDDPDTEEVEPSDQGWVLKPEQSLKEGQRYRIEVKAARDAAGNVMTDYSATFRCLSNRMRHQATCVV</sequence>
<evidence type="ECO:0000256" key="1">
    <source>
        <dbReference type="ARBA" id="ARBA00004613"/>
    </source>
</evidence>
<dbReference type="RefSeq" id="WP_020547995.1">
    <property type="nucleotide sequence ID" value="NZ_CP068985.1"/>
</dbReference>